<comment type="caution">
    <text evidence="1">The sequence shown here is derived from an EMBL/GenBank/DDBJ whole genome shotgun (WGS) entry which is preliminary data.</text>
</comment>
<organism evidence="1 2">
    <name type="scientific">Trifolium medium</name>
    <dbReference type="NCBI Taxonomy" id="97028"/>
    <lineage>
        <taxon>Eukaryota</taxon>
        <taxon>Viridiplantae</taxon>
        <taxon>Streptophyta</taxon>
        <taxon>Embryophyta</taxon>
        <taxon>Tracheophyta</taxon>
        <taxon>Spermatophyta</taxon>
        <taxon>Magnoliopsida</taxon>
        <taxon>eudicotyledons</taxon>
        <taxon>Gunneridae</taxon>
        <taxon>Pentapetalae</taxon>
        <taxon>rosids</taxon>
        <taxon>fabids</taxon>
        <taxon>Fabales</taxon>
        <taxon>Fabaceae</taxon>
        <taxon>Papilionoideae</taxon>
        <taxon>50 kb inversion clade</taxon>
        <taxon>NPAAA clade</taxon>
        <taxon>Hologalegina</taxon>
        <taxon>IRL clade</taxon>
        <taxon>Trifolieae</taxon>
        <taxon>Trifolium</taxon>
    </lineage>
</organism>
<proteinExistence type="predicted"/>
<dbReference type="EMBL" id="LXQA010049293">
    <property type="protein sequence ID" value="MCI02497.1"/>
    <property type="molecule type" value="Genomic_DNA"/>
</dbReference>
<name>A0A392NRK3_9FABA</name>
<dbReference type="AlphaFoldDB" id="A0A392NRK3"/>
<evidence type="ECO:0000313" key="2">
    <source>
        <dbReference type="Proteomes" id="UP000265520"/>
    </source>
</evidence>
<protein>
    <submittedName>
        <fullName evidence="1">Uncharacterized protein</fullName>
    </submittedName>
</protein>
<accession>A0A392NRK3</accession>
<evidence type="ECO:0000313" key="1">
    <source>
        <dbReference type="EMBL" id="MCI02497.1"/>
    </source>
</evidence>
<reference evidence="1 2" key="1">
    <citation type="journal article" date="2018" name="Front. Plant Sci.">
        <title>Red Clover (Trifolium pratense) and Zigzag Clover (T. medium) - A Picture of Genomic Similarities and Differences.</title>
        <authorList>
            <person name="Dluhosova J."/>
            <person name="Istvanek J."/>
            <person name="Nedelnik J."/>
            <person name="Repkova J."/>
        </authorList>
    </citation>
    <scope>NUCLEOTIDE SEQUENCE [LARGE SCALE GENOMIC DNA]</scope>
    <source>
        <strain evidence="2">cv. 10/8</strain>
        <tissue evidence="1">Leaf</tissue>
    </source>
</reference>
<dbReference type="Proteomes" id="UP000265520">
    <property type="component" value="Unassembled WGS sequence"/>
</dbReference>
<feature type="non-terminal residue" evidence="1">
    <location>
        <position position="97"/>
    </location>
</feature>
<sequence>MKSNDHLKNELDPFEDKELVQEGIMSGTPQKSIKPHWADKYEVLEIPPDVKKMNIPSVIKPPTVELKQLPSHLKYVFLESSQQLPVIISADLTSLQE</sequence>
<keyword evidence="2" id="KW-1185">Reference proteome</keyword>